<feature type="compositionally biased region" description="Gly residues" evidence="6">
    <location>
        <begin position="854"/>
        <end position="868"/>
    </location>
</feature>
<comment type="subcellular location">
    <subcellularLocation>
        <location evidence="5">Cytoplasm</location>
        <location evidence="5">Cytoskeleton</location>
        <location evidence="5">Microtubule organizing center</location>
    </subcellularLocation>
</comment>
<evidence type="ECO:0000313" key="11">
    <source>
        <dbReference type="Proteomes" id="UP001628179"/>
    </source>
</evidence>
<evidence type="ECO:0000259" key="9">
    <source>
        <dbReference type="Pfam" id="PF19340"/>
    </source>
</evidence>
<dbReference type="InterPro" id="IPR040457">
    <property type="entry name" value="GCP_C"/>
</dbReference>
<feature type="domain" description="Gamma tubulin complex component C-terminal" evidence="7">
    <location>
        <begin position="593"/>
        <end position="1005"/>
    </location>
</feature>
<keyword evidence="11" id="KW-1185">Reference proteome</keyword>
<feature type="domain" description="Gamma tubulin complex component protein N-terminal" evidence="8">
    <location>
        <begin position="182"/>
        <end position="588"/>
    </location>
</feature>
<protein>
    <recommendedName>
        <fullName evidence="5">Spindle pole body component</fullName>
    </recommendedName>
</protein>
<comment type="caution">
    <text evidence="10">The sequence shown here is derived from an EMBL/GenBank/DDBJ whole genome shotgun (WGS) entry which is preliminary data.</text>
</comment>
<dbReference type="EMBL" id="BAAFSV010000005">
    <property type="protein sequence ID" value="GAB1318809.1"/>
    <property type="molecule type" value="Genomic_DNA"/>
</dbReference>
<dbReference type="Proteomes" id="UP001628179">
    <property type="component" value="Unassembled WGS sequence"/>
</dbReference>
<feature type="region of interest" description="Disordered" evidence="6">
    <location>
        <begin position="84"/>
        <end position="123"/>
    </location>
</feature>
<reference evidence="10 11" key="1">
    <citation type="submission" date="2024-09" db="EMBL/GenBank/DDBJ databases">
        <title>Itraconazole resistance in Madurella fahalii resulting from another homologue of gene encoding cytochrome P450 14-alpha sterol demethylase (CYP51).</title>
        <authorList>
            <person name="Yoshioka I."/>
            <person name="Fahal A.H."/>
            <person name="Kaneko S."/>
            <person name="Yaguchi T."/>
        </authorList>
    </citation>
    <scope>NUCLEOTIDE SEQUENCE [LARGE SCALE GENOMIC DNA]</scope>
    <source>
        <strain evidence="10 11">IFM 68171</strain>
    </source>
</reference>
<evidence type="ECO:0000256" key="5">
    <source>
        <dbReference type="RuleBase" id="RU363050"/>
    </source>
</evidence>
<dbReference type="Pfam" id="PF04130">
    <property type="entry name" value="GCP_C_terminal"/>
    <property type="match status" value="1"/>
</dbReference>
<evidence type="ECO:0000259" key="8">
    <source>
        <dbReference type="Pfam" id="PF17681"/>
    </source>
</evidence>
<dbReference type="RefSeq" id="XP_070920539.1">
    <property type="nucleotide sequence ID" value="XM_071064438.1"/>
</dbReference>
<keyword evidence="3 5" id="KW-0493">Microtubule</keyword>
<dbReference type="GeneID" id="98179761"/>
<name>A0ABQ0GM76_9PEZI</name>
<gene>
    <name evidence="10" type="ORF">MFIFM68171_09019</name>
</gene>
<feature type="compositionally biased region" description="Low complexity" evidence="6">
    <location>
        <begin position="680"/>
        <end position="710"/>
    </location>
</feature>
<evidence type="ECO:0000256" key="1">
    <source>
        <dbReference type="ARBA" id="ARBA00010337"/>
    </source>
</evidence>
<keyword evidence="2 5" id="KW-0963">Cytoplasm</keyword>
<accession>A0ABQ0GM76</accession>
<feature type="region of interest" description="Disordered" evidence="6">
    <location>
        <begin position="677"/>
        <end position="712"/>
    </location>
</feature>
<evidence type="ECO:0000256" key="3">
    <source>
        <dbReference type="ARBA" id="ARBA00022701"/>
    </source>
</evidence>
<evidence type="ECO:0000313" key="10">
    <source>
        <dbReference type="EMBL" id="GAB1318809.1"/>
    </source>
</evidence>
<dbReference type="Pfam" id="PF19340">
    <property type="entry name" value="GCP6_N"/>
    <property type="match status" value="1"/>
</dbReference>
<feature type="region of interest" description="Disordered" evidence="6">
    <location>
        <begin position="479"/>
        <end position="501"/>
    </location>
</feature>
<dbReference type="Gene3D" id="1.20.120.1900">
    <property type="entry name" value="Gamma-tubulin complex, C-terminal domain"/>
    <property type="match status" value="1"/>
</dbReference>
<dbReference type="InterPro" id="IPR041470">
    <property type="entry name" value="GCP_N"/>
</dbReference>
<evidence type="ECO:0000256" key="6">
    <source>
        <dbReference type="SAM" id="MobiDB-lite"/>
    </source>
</evidence>
<dbReference type="Pfam" id="PF17681">
    <property type="entry name" value="GCP_N_terminal"/>
    <property type="match status" value="1"/>
</dbReference>
<evidence type="ECO:0000256" key="2">
    <source>
        <dbReference type="ARBA" id="ARBA00022490"/>
    </source>
</evidence>
<keyword evidence="4 5" id="KW-0206">Cytoskeleton</keyword>
<comment type="similarity">
    <text evidence="1 5">Belongs to the TUBGCP family.</text>
</comment>
<dbReference type="InterPro" id="IPR042241">
    <property type="entry name" value="GCP_C_sf"/>
</dbReference>
<feature type="compositionally biased region" description="Polar residues" evidence="6">
    <location>
        <begin position="483"/>
        <end position="493"/>
    </location>
</feature>
<evidence type="ECO:0000256" key="4">
    <source>
        <dbReference type="ARBA" id="ARBA00023212"/>
    </source>
</evidence>
<dbReference type="InterPro" id="IPR007259">
    <property type="entry name" value="GCP"/>
</dbReference>
<dbReference type="PANTHER" id="PTHR19302:SF70">
    <property type="entry name" value="GAMMA-TUBULIN COMPLEX COMPONENT 6"/>
    <property type="match status" value="1"/>
</dbReference>
<dbReference type="PANTHER" id="PTHR19302">
    <property type="entry name" value="GAMMA TUBULIN COMPLEX PROTEIN"/>
    <property type="match status" value="1"/>
</dbReference>
<sequence length="1010" mass="110901">MANDEDPPDLFAIPDFWRPSNWLGQSVDDINKQNPLFTFDVSGTAHLGTSLGLIPAGEVRVLSRAEDEDDVFFKLPSLLRELANQGATQPGEPKPRAPEDEPKPHSTPTDDEDFWLSSSGDFGKPSEYRTWERFEQPEQDARSLLFITEAGPAAFDSLFATRHGSGGAAPDVLHPGPYSACLLSLALGRSSILFSWDSEKNSFVKTAAHLRISGFSLDSTEAIDRLCLDCGKSARHLQAFAEAAYSTAATPTRIALAGIISRLVLVVQSELNSRGCGLRSILQLQAIVQPAQSVLSYFKGLVKRLAQHKSDEAMLSCLFEEAQSAEYRDGLLRAATREVLRILSKPWTDFVEEWIGLRVEDGMPVTKKGSGKGFVKVSDEMWIDDQGFQLQEAEYFLDEDKMPTFIPEGMAQTIFETGRNLRFLREHHPEHLFSRPDVISSTTPPSLEWGFEWDAISKLEAKVIEYQNAVSHAIQVTRARGAQQKTRPLNASKPQPEAPELGCFGKTEAQVEENMISFLRRFDQPLENRGPRDELTLLLQSQLYRTANTSADTSNLSPHWALVPMLSFNPIIEAQSRLINQECMKLLFSAHHLRVHIDLLRQYFLLGNGLLCSRLSHALFDPDLSTAERRAGVALGVDGGGGGVMGLRLGGRQTWPPASSELRLALMGVLSDCYEPPPQIQQRSQPSSAAAAAAPTSSSLSNPSNHNNNNLPGDLSFAIRDLSQQEIDRCMSDPDALEALDFLRLAYKPPAPLRPIFTPAVLVKYDRVFKLLLRVLRMLYVANELARFPAMHLGDGDDGGNDSSGMRLSVEARLFIRQVASYFFHCGVTAPWARFEAWLDKVQVEIEADNHDVNGGGGGGGGGTGSGQQNGTRRMGCSSPDVLRDRQERVLDEMMGVLLLRKRQAPVMGLLEEIFGVVLRFVKGLRNAAAGAIGDGDGGNGKRETAGELYRVFRKKVEVFVTVCKGLGGKKMAGGGGTSTETTLARGGENPVEQLLVMLDMSGFYRGRNG</sequence>
<proteinExistence type="inferred from homology"/>
<feature type="domain" description="Gamma-tubulin complex component 6 N-terminal" evidence="9">
    <location>
        <begin position="108"/>
        <end position="164"/>
    </location>
</feature>
<organism evidence="10 11">
    <name type="scientific">Madurella fahalii</name>
    <dbReference type="NCBI Taxonomy" id="1157608"/>
    <lineage>
        <taxon>Eukaryota</taxon>
        <taxon>Fungi</taxon>
        <taxon>Dikarya</taxon>
        <taxon>Ascomycota</taxon>
        <taxon>Pezizomycotina</taxon>
        <taxon>Sordariomycetes</taxon>
        <taxon>Sordariomycetidae</taxon>
        <taxon>Sordariales</taxon>
        <taxon>Sordariales incertae sedis</taxon>
        <taxon>Madurella</taxon>
    </lineage>
</organism>
<feature type="region of interest" description="Disordered" evidence="6">
    <location>
        <begin position="850"/>
        <end position="879"/>
    </location>
</feature>
<feature type="compositionally biased region" description="Basic and acidic residues" evidence="6">
    <location>
        <begin position="93"/>
        <end position="104"/>
    </location>
</feature>
<evidence type="ECO:0000259" key="7">
    <source>
        <dbReference type="Pfam" id="PF04130"/>
    </source>
</evidence>
<dbReference type="InterPro" id="IPR045818">
    <property type="entry name" value="GCP6_N"/>
</dbReference>